<accession>A0A8J2XEH5</accession>
<evidence type="ECO:0000256" key="1">
    <source>
        <dbReference type="ARBA" id="ARBA00022801"/>
    </source>
</evidence>
<evidence type="ECO:0000313" key="2">
    <source>
        <dbReference type="EMBL" id="GFZ77954.1"/>
    </source>
</evidence>
<dbReference type="EMBL" id="BMEV01000033">
    <property type="protein sequence ID" value="GFZ77954.1"/>
    <property type="molecule type" value="Genomic_DNA"/>
</dbReference>
<reference evidence="2" key="2">
    <citation type="submission" date="2020-09" db="EMBL/GenBank/DDBJ databases">
        <authorList>
            <person name="Sun Q."/>
            <person name="Zhou Y."/>
        </authorList>
    </citation>
    <scope>NUCLEOTIDE SEQUENCE</scope>
    <source>
        <strain evidence="2">CGMCC 1.12360</strain>
    </source>
</reference>
<keyword evidence="3" id="KW-1185">Reference proteome</keyword>
<dbReference type="InterPro" id="IPR036881">
    <property type="entry name" value="Glyco_hydro_3_C_sf"/>
</dbReference>
<sequence>MYIKFYHKDKEIAQTYMEDALKDVKELGQLDLTENYEEADIAILFLHPKSGQYFNATPGLLELELCENKEVKALDGTPYKETTLSEMDHLNKVAENVKSRGGKVNISVNIILPWILGNAEPLADALIAGYDTFYKAQLEIIAGNDSPTEVIPLTLPASEAVIAVDEEGNCLSRNDVPGYDKDKYMREGLSYAYKDNDGNVYRLGMS</sequence>
<protein>
    <submittedName>
        <fullName evidence="2">Uncharacterized protein</fullName>
    </submittedName>
</protein>
<organism evidence="2 3">
    <name type="scientific">Compostibacillus humi</name>
    <dbReference type="NCBI Taxonomy" id="1245525"/>
    <lineage>
        <taxon>Bacteria</taxon>
        <taxon>Bacillati</taxon>
        <taxon>Bacillota</taxon>
        <taxon>Bacilli</taxon>
        <taxon>Bacillales</taxon>
        <taxon>Bacillaceae</taxon>
        <taxon>Compostibacillus</taxon>
    </lineage>
</organism>
<dbReference type="Gene3D" id="3.40.50.1700">
    <property type="entry name" value="Glycoside hydrolase family 3 C-terminal domain"/>
    <property type="match status" value="1"/>
</dbReference>
<dbReference type="Proteomes" id="UP000602050">
    <property type="component" value="Unassembled WGS sequence"/>
</dbReference>
<proteinExistence type="predicted"/>
<gene>
    <name evidence="2" type="ORF">GCM10010978_19490</name>
</gene>
<name>A0A8J2XEH5_9BACI</name>
<dbReference type="AlphaFoldDB" id="A0A8J2XEH5"/>
<dbReference type="GO" id="GO:0004553">
    <property type="term" value="F:hydrolase activity, hydrolyzing O-glycosyl compounds"/>
    <property type="evidence" value="ECO:0007669"/>
    <property type="project" value="InterPro"/>
</dbReference>
<reference evidence="2" key="1">
    <citation type="journal article" date="2014" name="Int. J. Syst. Evol. Microbiol.">
        <title>Complete genome sequence of Corynebacterium casei LMG S-19264T (=DSM 44701T), isolated from a smear-ripened cheese.</title>
        <authorList>
            <consortium name="US DOE Joint Genome Institute (JGI-PGF)"/>
            <person name="Walter F."/>
            <person name="Albersmeier A."/>
            <person name="Kalinowski J."/>
            <person name="Ruckert C."/>
        </authorList>
    </citation>
    <scope>NUCLEOTIDE SEQUENCE</scope>
    <source>
        <strain evidence="2">CGMCC 1.12360</strain>
    </source>
</reference>
<dbReference type="GO" id="GO:0005975">
    <property type="term" value="P:carbohydrate metabolic process"/>
    <property type="evidence" value="ECO:0007669"/>
    <property type="project" value="InterPro"/>
</dbReference>
<evidence type="ECO:0000313" key="3">
    <source>
        <dbReference type="Proteomes" id="UP000602050"/>
    </source>
</evidence>
<dbReference type="RefSeq" id="WP_188392219.1">
    <property type="nucleotide sequence ID" value="NZ_BMEV01000033.1"/>
</dbReference>
<keyword evidence="1" id="KW-0378">Hydrolase</keyword>
<comment type="caution">
    <text evidence="2">The sequence shown here is derived from an EMBL/GenBank/DDBJ whole genome shotgun (WGS) entry which is preliminary data.</text>
</comment>